<feature type="compositionally biased region" description="Gly residues" evidence="1">
    <location>
        <begin position="108"/>
        <end position="120"/>
    </location>
</feature>
<feature type="region of interest" description="Disordered" evidence="1">
    <location>
        <begin position="231"/>
        <end position="383"/>
    </location>
</feature>
<name>A0ABS3XPE6_9ACTN</name>
<organism evidence="3 4">
    <name type="scientific">Streptomyces smyrnaeus</name>
    <dbReference type="NCBI Taxonomy" id="1387713"/>
    <lineage>
        <taxon>Bacteria</taxon>
        <taxon>Bacillati</taxon>
        <taxon>Actinomycetota</taxon>
        <taxon>Actinomycetes</taxon>
        <taxon>Kitasatosporales</taxon>
        <taxon>Streptomycetaceae</taxon>
        <taxon>Streptomyces</taxon>
    </lineage>
</organism>
<dbReference type="Pfam" id="PF00652">
    <property type="entry name" value="Ricin_B_lectin"/>
    <property type="match status" value="1"/>
</dbReference>
<protein>
    <submittedName>
        <fullName evidence="3">Ricin-type beta-trefoil lectin domain protein</fullName>
    </submittedName>
</protein>
<reference evidence="3 4" key="1">
    <citation type="submission" date="2021-02" db="EMBL/GenBank/DDBJ databases">
        <title>Streptomyces spirodelae sp. nov., isolated from duckweed.</title>
        <authorList>
            <person name="Saimee Y."/>
            <person name="Duangmal K."/>
        </authorList>
    </citation>
    <scope>NUCLEOTIDE SEQUENCE [LARGE SCALE GENOMIC DNA]</scope>
    <source>
        <strain evidence="3 4">DSM 42105</strain>
    </source>
</reference>
<dbReference type="InterPro" id="IPR000772">
    <property type="entry name" value="Ricin_B_lectin"/>
</dbReference>
<keyword evidence="4" id="KW-1185">Reference proteome</keyword>
<evidence type="ECO:0000313" key="4">
    <source>
        <dbReference type="Proteomes" id="UP000721954"/>
    </source>
</evidence>
<feature type="region of interest" description="Disordered" evidence="1">
    <location>
        <begin position="1"/>
        <end position="20"/>
    </location>
</feature>
<dbReference type="GeneID" id="96257553"/>
<feature type="compositionally biased region" description="Gly residues" evidence="1">
    <location>
        <begin position="183"/>
        <end position="193"/>
    </location>
</feature>
<dbReference type="InterPro" id="IPR035992">
    <property type="entry name" value="Ricin_B-like_lectins"/>
</dbReference>
<gene>
    <name evidence="3" type="ORF">JW613_02970</name>
</gene>
<feature type="compositionally biased region" description="Low complexity" evidence="1">
    <location>
        <begin position="142"/>
        <end position="163"/>
    </location>
</feature>
<proteinExistence type="predicted"/>
<feature type="compositionally biased region" description="Gly residues" evidence="1">
    <location>
        <begin position="130"/>
        <end position="141"/>
    </location>
</feature>
<dbReference type="SUPFAM" id="SSF50370">
    <property type="entry name" value="Ricin B-like lectins"/>
    <property type="match status" value="1"/>
</dbReference>
<dbReference type="Gene3D" id="2.80.10.50">
    <property type="match status" value="1"/>
</dbReference>
<evidence type="ECO:0000256" key="1">
    <source>
        <dbReference type="SAM" id="MobiDB-lite"/>
    </source>
</evidence>
<dbReference type="PROSITE" id="PS50231">
    <property type="entry name" value="RICIN_B_LECTIN"/>
    <property type="match status" value="1"/>
</dbReference>
<feature type="compositionally biased region" description="Basic and acidic residues" evidence="1">
    <location>
        <begin position="240"/>
        <end position="255"/>
    </location>
</feature>
<dbReference type="SMART" id="SM00458">
    <property type="entry name" value="RICIN"/>
    <property type="match status" value="1"/>
</dbReference>
<evidence type="ECO:0000313" key="3">
    <source>
        <dbReference type="EMBL" id="MBO8197280.1"/>
    </source>
</evidence>
<feature type="domain" description="Ricin B lectin" evidence="2">
    <location>
        <begin position="342"/>
        <end position="493"/>
    </location>
</feature>
<dbReference type="CDD" id="cd00161">
    <property type="entry name" value="beta-trefoil_Ricin-like"/>
    <property type="match status" value="1"/>
</dbReference>
<dbReference type="EMBL" id="JAFFZM010000001">
    <property type="protein sequence ID" value="MBO8197280.1"/>
    <property type="molecule type" value="Genomic_DNA"/>
</dbReference>
<sequence>MSEDGGTRPPGAPPEPSAAPFEVVIGGDGAATIDGDPVPVIGDQPLDTAILDTLHGYAQLRESPVTAAISNPATGYSVRVEVDPDGSSRLLGQGAGRAAESAGPMGEQTGGPAAGGGPAPAGGAPADGTTTGGAAAGGAVAGGDPVAATGAGKPRVGPASVPRPSLPRPPIPSLPRPSLGRRSPGGGGAGPRGSRGSDEEFEASSLLKKPWVVVTTAVAVAALVTTPLALAGTGDGQQENEARQKHVEGSKDEAGRGPSGTVRPSPPGFPTGSPSGTPSSDPSKRDKGKDADRPKSSLSEPSSPPKSDEASDDDKDEESHERDSSSGDEKKVSRSTAKIPSGTTMVVNRRTGKCMDLPGTGKGKPDGRVQQGACDTSAGSRGGNQRWRLDLKKKDAGPGDADLYLIRNVKDNLCLDLPAFGPAKSTTPVTEYHCRADNDNQLWWFDKQSDGTFSVRNHKSGHLCLDLADRKRAHSQLRIVGCEDNSVQRWRFRKP</sequence>
<dbReference type="Proteomes" id="UP000721954">
    <property type="component" value="Unassembled WGS sequence"/>
</dbReference>
<feature type="compositionally biased region" description="Basic and acidic residues" evidence="1">
    <location>
        <begin position="282"/>
        <end position="295"/>
    </location>
</feature>
<feature type="compositionally biased region" description="Pro residues" evidence="1">
    <location>
        <begin position="164"/>
        <end position="175"/>
    </location>
</feature>
<feature type="region of interest" description="Disordered" evidence="1">
    <location>
        <begin position="84"/>
        <end position="210"/>
    </location>
</feature>
<feature type="compositionally biased region" description="Low complexity" evidence="1">
    <location>
        <begin position="270"/>
        <end position="281"/>
    </location>
</feature>
<comment type="caution">
    <text evidence="3">The sequence shown here is derived from an EMBL/GenBank/DDBJ whole genome shotgun (WGS) entry which is preliminary data.</text>
</comment>
<evidence type="ECO:0000259" key="2">
    <source>
        <dbReference type="SMART" id="SM00458"/>
    </source>
</evidence>
<feature type="compositionally biased region" description="Polar residues" evidence="1">
    <location>
        <begin position="334"/>
        <end position="346"/>
    </location>
</feature>
<dbReference type="RefSeq" id="WP_209209084.1">
    <property type="nucleotide sequence ID" value="NZ_JAFFZM010000001.1"/>
</dbReference>
<feature type="compositionally biased region" description="Basic and acidic residues" evidence="1">
    <location>
        <begin position="317"/>
        <end position="332"/>
    </location>
</feature>
<accession>A0ABS3XPE6</accession>